<keyword evidence="5" id="KW-0479">Metal-binding</keyword>
<comment type="catalytic activity">
    <reaction evidence="10">
        <text>gamma-L-glutamyl-L-cysteine + glycine + ATP = glutathione + ADP + phosphate + H(+)</text>
        <dbReference type="Rhea" id="RHEA:13557"/>
        <dbReference type="ChEBI" id="CHEBI:15378"/>
        <dbReference type="ChEBI" id="CHEBI:30616"/>
        <dbReference type="ChEBI" id="CHEBI:43474"/>
        <dbReference type="ChEBI" id="CHEBI:57305"/>
        <dbReference type="ChEBI" id="CHEBI:57925"/>
        <dbReference type="ChEBI" id="CHEBI:58173"/>
        <dbReference type="ChEBI" id="CHEBI:456216"/>
        <dbReference type="EC" id="6.3.2.3"/>
    </reaction>
</comment>
<dbReference type="InterPro" id="IPR013815">
    <property type="entry name" value="ATP_grasp_subdomain_1"/>
</dbReference>
<dbReference type="PANTHER" id="PTHR21621:SF4">
    <property type="entry name" value="GLUTATHIONE SYNTHETASE"/>
    <property type="match status" value="1"/>
</dbReference>
<sequence>MYNSLEAESVKLAFIIDPIHQLDPCHDTSVALMEAAQILGHEVWITQANLLAVVEGKAWAVLQRVELVPVQLVEGRYQKTDSWYKLIDTSGTLLCLETMDAVFMRTDPPVNTAYLYATYILDYIDQNKTLTINTPRGIRAANEKMYALQFTQAIPETIVTADKQLIRQFVEAKGSAVLKPLGNKAGEGILFLEPSDRNFNSIVELSTLQSRVPVMVQTYLSEAKDGDKRIILLNGEPIGAVNRLSARGEFRNNMAAGGTVAKTEITSRELDICVQLADTLRQEGLMFVGIDVIGGYLTEVNVTSPTGVREIDRLDGIRLGERVIQWVEQAVNKNKK</sequence>
<dbReference type="GO" id="GO:0046872">
    <property type="term" value="F:metal ion binding"/>
    <property type="evidence" value="ECO:0007669"/>
    <property type="project" value="UniProtKB-KW"/>
</dbReference>
<dbReference type="Pfam" id="PF02955">
    <property type="entry name" value="GSH-S_ATP"/>
    <property type="match status" value="1"/>
</dbReference>
<feature type="domain" description="ATP-grasp" evidence="11">
    <location>
        <begin position="144"/>
        <end position="328"/>
    </location>
</feature>
<dbReference type="InterPro" id="IPR011761">
    <property type="entry name" value="ATP-grasp"/>
</dbReference>
<dbReference type="InterPro" id="IPR016185">
    <property type="entry name" value="PreATP-grasp_dom_sf"/>
</dbReference>
<keyword evidence="13" id="KW-1185">Reference proteome</keyword>
<evidence type="ECO:0000313" key="12">
    <source>
        <dbReference type="EMBL" id="KYC40304.1"/>
    </source>
</evidence>
<accession>A0A139X6J0</accession>
<evidence type="ECO:0000256" key="1">
    <source>
        <dbReference type="ARBA" id="ARBA00001936"/>
    </source>
</evidence>
<keyword evidence="9" id="KW-0464">Manganese</keyword>
<dbReference type="Gene3D" id="3.30.470.20">
    <property type="entry name" value="ATP-grasp fold, B domain"/>
    <property type="match status" value="1"/>
</dbReference>
<evidence type="ECO:0000256" key="10">
    <source>
        <dbReference type="HAMAP-Rule" id="MF_00162"/>
    </source>
</evidence>
<evidence type="ECO:0000256" key="3">
    <source>
        <dbReference type="ARBA" id="ARBA00022598"/>
    </source>
</evidence>
<evidence type="ECO:0000256" key="9">
    <source>
        <dbReference type="ARBA" id="ARBA00023211"/>
    </source>
</evidence>
<dbReference type="InterPro" id="IPR004218">
    <property type="entry name" value="GSHS_ATP-bd"/>
</dbReference>
<dbReference type="EC" id="6.3.2.3" evidence="10"/>
<comment type="similarity">
    <text evidence="10">Belongs to the prokaryotic GSH synthase family.</text>
</comment>
<evidence type="ECO:0000256" key="4">
    <source>
        <dbReference type="ARBA" id="ARBA00022684"/>
    </source>
</evidence>
<protein>
    <recommendedName>
        <fullName evidence="10">Glutathione synthetase</fullName>
        <ecNumber evidence="10">6.3.2.3</ecNumber>
    </recommendedName>
    <alternativeName>
        <fullName evidence="10">GSH synthetase</fullName>
        <shortName evidence="10">GSH-S</shortName>
        <shortName evidence="10">GSHase</shortName>
    </alternativeName>
    <alternativeName>
        <fullName evidence="10">Glutathione synthase</fullName>
    </alternativeName>
</protein>
<dbReference type="Gene3D" id="3.40.50.20">
    <property type="match status" value="1"/>
</dbReference>
<dbReference type="Pfam" id="PF02951">
    <property type="entry name" value="GSH-S_N"/>
    <property type="match status" value="1"/>
</dbReference>
<gene>
    <name evidence="10" type="primary">gshB</name>
    <name evidence="12" type="ORF">WA1_27630</name>
</gene>
<keyword evidence="3 10" id="KW-0436">Ligase</keyword>
<reference evidence="12 13" key="1">
    <citation type="journal article" date="2013" name="Genome Biol. Evol.">
        <title>Genomes of Stigonematalean cyanobacteria (subsection V) and the evolution of oxygenic photosynthesis from prokaryotes to plastids.</title>
        <authorList>
            <person name="Dagan T."/>
            <person name="Roettger M."/>
            <person name="Stucken K."/>
            <person name="Landan G."/>
            <person name="Koch R."/>
            <person name="Major P."/>
            <person name="Gould S.B."/>
            <person name="Goremykin V.V."/>
            <person name="Rippka R."/>
            <person name="Tandeau de Marsac N."/>
            <person name="Gugger M."/>
            <person name="Lockhart P.J."/>
            <person name="Allen J.F."/>
            <person name="Brune I."/>
            <person name="Maus I."/>
            <person name="Puhler A."/>
            <person name="Martin W.F."/>
        </authorList>
    </citation>
    <scope>NUCLEOTIDE SEQUENCE [LARGE SCALE GENOMIC DNA]</scope>
    <source>
        <strain evidence="12 13">PCC 7110</strain>
    </source>
</reference>
<dbReference type="PROSITE" id="PS50975">
    <property type="entry name" value="ATP_GRASP"/>
    <property type="match status" value="1"/>
</dbReference>
<evidence type="ECO:0000256" key="6">
    <source>
        <dbReference type="ARBA" id="ARBA00022741"/>
    </source>
</evidence>
<evidence type="ECO:0000256" key="8">
    <source>
        <dbReference type="ARBA" id="ARBA00022842"/>
    </source>
</evidence>
<dbReference type="Proteomes" id="UP000076925">
    <property type="component" value="Unassembled WGS sequence"/>
</dbReference>
<dbReference type="EMBL" id="ANNX02000030">
    <property type="protein sequence ID" value="KYC40304.1"/>
    <property type="molecule type" value="Genomic_DNA"/>
</dbReference>
<organism evidence="12 13">
    <name type="scientific">Scytonema hofmannii PCC 7110</name>
    <dbReference type="NCBI Taxonomy" id="128403"/>
    <lineage>
        <taxon>Bacteria</taxon>
        <taxon>Bacillati</taxon>
        <taxon>Cyanobacteriota</taxon>
        <taxon>Cyanophyceae</taxon>
        <taxon>Nostocales</taxon>
        <taxon>Scytonemataceae</taxon>
        <taxon>Scytonema</taxon>
    </lineage>
</organism>
<dbReference type="NCBIfam" id="NF003573">
    <property type="entry name" value="PRK05246.1"/>
    <property type="match status" value="1"/>
</dbReference>
<dbReference type="AlphaFoldDB" id="A0A139X6J0"/>
<evidence type="ECO:0000256" key="2">
    <source>
        <dbReference type="ARBA" id="ARBA00001946"/>
    </source>
</evidence>
<evidence type="ECO:0000313" key="13">
    <source>
        <dbReference type="Proteomes" id="UP000076925"/>
    </source>
</evidence>
<comment type="caution">
    <text evidence="12">The sequence shown here is derived from an EMBL/GenBank/DDBJ whole genome shotgun (WGS) entry which is preliminary data.</text>
</comment>
<evidence type="ECO:0000256" key="7">
    <source>
        <dbReference type="ARBA" id="ARBA00022840"/>
    </source>
</evidence>
<dbReference type="OrthoDB" id="9785415at2"/>
<dbReference type="SUPFAM" id="SSF52440">
    <property type="entry name" value="PreATP-grasp domain"/>
    <property type="match status" value="1"/>
</dbReference>
<dbReference type="InterPro" id="IPR004215">
    <property type="entry name" value="GSHS_N"/>
</dbReference>
<dbReference type="UniPathway" id="UPA00142">
    <property type="reaction ID" value="UER00210"/>
</dbReference>
<dbReference type="STRING" id="128403.WA1_27630"/>
<name>A0A139X6J0_9CYAN</name>
<comment type="cofactor">
    <cofactor evidence="1">
        <name>Mn(2+)</name>
        <dbReference type="ChEBI" id="CHEBI:29035"/>
    </cofactor>
</comment>
<evidence type="ECO:0000259" key="11">
    <source>
        <dbReference type="PROSITE" id="PS50975"/>
    </source>
</evidence>
<keyword evidence="6 10" id="KW-0547">Nucleotide-binding</keyword>
<dbReference type="GO" id="GO:0004363">
    <property type="term" value="F:glutathione synthase activity"/>
    <property type="evidence" value="ECO:0007669"/>
    <property type="project" value="UniProtKB-UniRule"/>
</dbReference>
<keyword evidence="8" id="KW-0460">Magnesium</keyword>
<comment type="pathway">
    <text evidence="10">Sulfur metabolism; glutathione biosynthesis; glutathione from L-cysteine and L-glutamate: step 2/2.</text>
</comment>
<dbReference type="NCBIfam" id="TIGR01380">
    <property type="entry name" value="glut_syn"/>
    <property type="match status" value="1"/>
</dbReference>
<keyword evidence="7 10" id="KW-0067">ATP-binding</keyword>
<evidence type="ECO:0000256" key="5">
    <source>
        <dbReference type="ARBA" id="ARBA00022723"/>
    </source>
</evidence>
<dbReference type="SUPFAM" id="SSF56059">
    <property type="entry name" value="Glutathione synthetase ATP-binding domain-like"/>
    <property type="match status" value="1"/>
</dbReference>
<dbReference type="GO" id="GO:0005737">
    <property type="term" value="C:cytoplasm"/>
    <property type="evidence" value="ECO:0007669"/>
    <property type="project" value="TreeGrafter"/>
</dbReference>
<dbReference type="InterPro" id="IPR006284">
    <property type="entry name" value="Glut_synth_pro"/>
</dbReference>
<comment type="cofactor">
    <cofactor evidence="2">
        <name>Mg(2+)</name>
        <dbReference type="ChEBI" id="CHEBI:18420"/>
    </cofactor>
</comment>
<proteinExistence type="inferred from homology"/>
<keyword evidence="4 10" id="KW-0317">Glutathione biosynthesis</keyword>
<dbReference type="Gene3D" id="3.30.1490.20">
    <property type="entry name" value="ATP-grasp fold, A domain"/>
    <property type="match status" value="1"/>
</dbReference>
<dbReference type="HAMAP" id="MF_00162">
    <property type="entry name" value="GSH_S"/>
    <property type="match status" value="1"/>
</dbReference>
<dbReference type="PANTHER" id="PTHR21621">
    <property type="entry name" value="RIBOSOMAL PROTEIN S6 MODIFICATION PROTEIN"/>
    <property type="match status" value="1"/>
</dbReference>
<dbReference type="GO" id="GO:0005524">
    <property type="term" value="F:ATP binding"/>
    <property type="evidence" value="ECO:0007669"/>
    <property type="project" value="UniProtKB-UniRule"/>
</dbReference>